<dbReference type="EnsemblPlants" id="AUR62037456-RA">
    <property type="protein sequence ID" value="AUR62037456-RA:cds"/>
    <property type="gene ID" value="AUR62037456"/>
</dbReference>
<evidence type="ECO:0000256" key="1">
    <source>
        <dbReference type="ARBA" id="ARBA00004141"/>
    </source>
</evidence>
<organism evidence="7 8">
    <name type="scientific">Chenopodium quinoa</name>
    <name type="common">Quinoa</name>
    <dbReference type="NCBI Taxonomy" id="63459"/>
    <lineage>
        <taxon>Eukaryota</taxon>
        <taxon>Viridiplantae</taxon>
        <taxon>Streptophyta</taxon>
        <taxon>Embryophyta</taxon>
        <taxon>Tracheophyta</taxon>
        <taxon>Spermatophyta</taxon>
        <taxon>Magnoliopsida</taxon>
        <taxon>eudicotyledons</taxon>
        <taxon>Gunneridae</taxon>
        <taxon>Pentapetalae</taxon>
        <taxon>Caryophyllales</taxon>
        <taxon>Chenopodiaceae</taxon>
        <taxon>Chenopodioideae</taxon>
        <taxon>Atripliceae</taxon>
        <taxon>Chenopodium</taxon>
    </lineage>
</organism>
<keyword evidence="3 6" id="KW-0812">Transmembrane</keyword>
<dbReference type="PANTHER" id="PTHR11266:SF88">
    <property type="entry name" value="PROTEIN SYM1-LIKE"/>
    <property type="match status" value="1"/>
</dbReference>
<dbReference type="GO" id="GO:0016020">
    <property type="term" value="C:membrane"/>
    <property type="evidence" value="ECO:0007669"/>
    <property type="project" value="UniProtKB-SubCell"/>
</dbReference>
<keyword evidence="8" id="KW-1185">Reference proteome</keyword>
<comment type="subcellular location">
    <subcellularLocation>
        <location evidence="1">Membrane</location>
        <topology evidence="1">Multi-pass membrane protein</topology>
    </subcellularLocation>
</comment>
<dbReference type="Pfam" id="PF04117">
    <property type="entry name" value="Mpv17_PMP22"/>
    <property type="match status" value="1"/>
</dbReference>
<evidence type="ECO:0000313" key="7">
    <source>
        <dbReference type="EnsemblPlants" id="AUR62037456-RA:cds"/>
    </source>
</evidence>
<feature type="transmembrane region" description="Helical" evidence="6">
    <location>
        <begin position="229"/>
        <end position="247"/>
    </location>
</feature>
<name>A0A803MYV3_CHEQI</name>
<proteinExistence type="inferred from homology"/>
<dbReference type="InterPro" id="IPR007248">
    <property type="entry name" value="Mpv17_PMP22"/>
</dbReference>
<feature type="transmembrane region" description="Helical" evidence="6">
    <location>
        <begin position="194"/>
        <end position="217"/>
    </location>
</feature>
<reference evidence="7" key="1">
    <citation type="journal article" date="2017" name="Nature">
        <title>The genome of Chenopodium quinoa.</title>
        <authorList>
            <person name="Jarvis D.E."/>
            <person name="Ho Y.S."/>
            <person name="Lightfoot D.J."/>
            <person name="Schmoeckel S.M."/>
            <person name="Li B."/>
            <person name="Borm T.J.A."/>
            <person name="Ohyanagi H."/>
            <person name="Mineta K."/>
            <person name="Michell C.T."/>
            <person name="Saber N."/>
            <person name="Kharbatia N.M."/>
            <person name="Rupper R.R."/>
            <person name="Sharp A.R."/>
            <person name="Dally N."/>
            <person name="Boughton B.A."/>
            <person name="Woo Y.H."/>
            <person name="Gao G."/>
            <person name="Schijlen E.G.W.M."/>
            <person name="Guo X."/>
            <person name="Momin A.A."/>
            <person name="Negrao S."/>
            <person name="Al-Babili S."/>
            <person name="Gehring C."/>
            <person name="Roessner U."/>
            <person name="Jung C."/>
            <person name="Murphy K."/>
            <person name="Arold S.T."/>
            <person name="Gojobori T."/>
            <person name="van der Linden C.G."/>
            <person name="van Loo E.N."/>
            <person name="Jellen E.N."/>
            <person name="Maughan P.J."/>
            <person name="Tester M."/>
        </authorList>
    </citation>
    <scope>NUCLEOTIDE SEQUENCE [LARGE SCALE GENOMIC DNA]</scope>
    <source>
        <strain evidence="7">cv. PI 614886</strain>
    </source>
</reference>
<accession>A0A803MYV3</accession>
<dbReference type="Proteomes" id="UP000596660">
    <property type="component" value="Unplaced"/>
</dbReference>
<dbReference type="GO" id="GO:0005737">
    <property type="term" value="C:cytoplasm"/>
    <property type="evidence" value="ECO:0007669"/>
    <property type="project" value="TreeGrafter"/>
</dbReference>
<dbReference type="PANTHER" id="PTHR11266">
    <property type="entry name" value="PEROXISOMAL MEMBRANE PROTEIN 2, PXMP2 MPV17"/>
    <property type="match status" value="1"/>
</dbReference>
<evidence type="ECO:0000256" key="6">
    <source>
        <dbReference type="SAM" id="Phobius"/>
    </source>
</evidence>
<keyword evidence="4 6" id="KW-1133">Transmembrane helix</keyword>
<evidence type="ECO:0000256" key="4">
    <source>
        <dbReference type="ARBA" id="ARBA00022989"/>
    </source>
</evidence>
<sequence length="396" mass="44104">MVISIGRTIRRGCTLQMLQFSEFGHEISLLRSHHRLYHQKHRRAYAFLASHFVGKLSSNSKIPTSGVYFLHSYRTFSSSSYTSGSKYGGFLQWYLRMLETRPYITKAISSSFIFAAADFTSQGKQQLAVGRPEGVGAATWCSGAVQLTALRGCCFYDMMLLLLCGGCWLRLGALGEIITLPPLGSFDLFRTLRIAGYGLIIMGPSQHLWFNFLSRILRGRDVSTTLKKIFMGQAIYGPIMNSIFFFYNAALQGETREEIFARLKRDLLPTLMKGLMYWPLCDFLTFKFIPVHLQTLFVLREDAEVSLSNEHGDDTLKKGRLLEGENGEIGGALILKYVDNNNEKGDKTENKSVGQGNEAVVDLNEVLESNVAHVGVVGPDDLASGDVSFSFEFGGG</sequence>
<evidence type="ECO:0000313" key="8">
    <source>
        <dbReference type="Proteomes" id="UP000596660"/>
    </source>
</evidence>
<evidence type="ECO:0000256" key="2">
    <source>
        <dbReference type="ARBA" id="ARBA00006824"/>
    </source>
</evidence>
<evidence type="ECO:0000256" key="5">
    <source>
        <dbReference type="ARBA" id="ARBA00023136"/>
    </source>
</evidence>
<feature type="transmembrane region" description="Helical" evidence="6">
    <location>
        <begin position="154"/>
        <end position="174"/>
    </location>
</feature>
<dbReference type="AlphaFoldDB" id="A0A803MYV3"/>
<reference evidence="7" key="2">
    <citation type="submission" date="2021-03" db="UniProtKB">
        <authorList>
            <consortium name="EnsemblPlants"/>
        </authorList>
    </citation>
    <scope>IDENTIFICATION</scope>
</reference>
<keyword evidence="5 6" id="KW-0472">Membrane</keyword>
<protein>
    <submittedName>
        <fullName evidence="7">Uncharacterized protein</fullName>
    </submittedName>
</protein>
<dbReference type="Gramene" id="AUR62037456-RA">
    <property type="protein sequence ID" value="AUR62037456-RA:cds"/>
    <property type="gene ID" value="AUR62037456"/>
</dbReference>
<evidence type="ECO:0000256" key="3">
    <source>
        <dbReference type="ARBA" id="ARBA00022692"/>
    </source>
</evidence>
<comment type="similarity">
    <text evidence="2">Belongs to the peroxisomal membrane protein PXMP2/4 family.</text>
</comment>